<dbReference type="STRING" id="633813.SAMN04488087_1046"/>
<dbReference type="HAMAP" id="MF_01464_B">
    <property type="entry name" value="SecF_B"/>
    <property type="match status" value="1"/>
</dbReference>
<feature type="transmembrane region" description="Helical" evidence="13">
    <location>
        <begin position="193"/>
        <end position="213"/>
    </location>
</feature>
<dbReference type="GO" id="GO:0065002">
    <property type="term" value="P:intracellular protein transmembrane transport"/>
    <property type="evidence" value="ECO:0007669"/>
    <property type="project" value="UniProtKB-UniRule"/>
</dbReference>
<evidence type="ECO:0000256" key="11">
    <source>
        <dbReference type="ARBA" id="ARBA00061053"/>
    </source>
</evidence>
<dbReference type="InterPro" id="IPR022645">
    <property type="entry name" value="SecD/SecF_bac"/>
</dbReference>
<dbReference type="GO" id="GO:0043952">
    <property type="term" value="P:protein transport by the Sec complex"/>
    <property type="evidence" value="ECO:0007669"/>
    <property type="project" value="UniProtKB-UniRule"/>
</dbReference>
<keyword evidence="16" id="KW-1185">Reference proteome</keyword>
<evidence type="ECO:0000256" key="12">
    <source>
        <dbReference type="ARBA" id="ARBA00065973"/>
    </source>
</evidence>
<dbReference type="GO" id="GO:0015450">
    <property type="term" value="F:protein-transporting ATPase activity"/>
    <property type="evidence" value="ECO:0007669"/>
    <property type="project" value="InterPro"/>
</dbReference>
<dbReference type="RefSeq" id="WP_072714925.1">
    <property type="nucleotide sequence ID" value="NZ_FRAU01000003.1"/>
</dbReference>
<dbReference type="NCBIfam" id="TIGR00916">
    <property type="entry name" value="2A0604s01"/>
    <property type="match status" value="1"/>
</dbReference>
<evidence type="ECO:0000256" key="13">
    <source>
        <dbReference type="HAMAP-Rule" id="MF_01464"/>
    </source>
</evidence>
<sequence>MRIFENANYAFLRHRKKAYVFSGLLMLLSLVSLVTRGLELGIDFKGGMEFIVSGATAPGATAIREALTPVLGSEPEVKTYGAEDILIRVAAEGDINEVQQQIVETIRQRFPETQPEVVQTNIVGPRFAEDLKRGAIYSILGALLVIFVYILIRFEWRFSLGAVAALFHDVLITLGLFSFLHGWLPFSLEIDQTIIAAFLTIVGYSLNDTVVVFDRIREYMNLFKTKPFEEVVNLSINRTLSRTVITSGTTLLVVVILFIFGGEVLRGFSFALIVGIVIGTYSSIFVASPVVVELRERAAAQRLVTAR</sequence>
<dbReference type="AlphaFoldDB" id="A0A1M6SCZ6"/>
<dbReference type="NCBIfam" id="TIGR00966">
    <property type="entry name" value="transloc_SecF"/>
    <property type="match status" value="1"/>
</dbReference>
<feature type="transmembrane region" description="Helical" evidence="13">
    <location>
        <begin position="268"/>
        <end position="292"/>
    </location>
</feature>
<protein>
    <recommendedName>
        <fullName evidence="13">Protein-export membrane protein SecF</fullName>
    </recommendedName>
</protein>
<reference evidence="16" key="1">
    <citation type="submission" date="2016-11" db="EMBL/GenBank/DDBJ databases">
        <authorList>
            <person name="Varghese N."/>
            <person name="Submissions S."/>
        </authorList>
    </citation>
    <scope>NUCLEOTIDE SEQUENCE [LARGE SCALE GENOMIC DNA]</scope>
    <source>
        <strain evidence="16">DSM 22212</strain>
    </source>
</reference>
<feature type="transmembrane region" description="Helical" evidence="13">
    <location>
        <begin position="159"/>
        <end position="181"/>
    </location>
</feature>
<evidence type="ECO:0000313" key="16">
    <source>
        <dbReference type="Proteomes" id="UP000185812"/>
    </source>
</evidence>
<feature type="transmembrane region" description="Helical" evidence="13">
    <location>
        <begin position="244"/>
        <end position="262"/>
    </location>
</feature>
<evidence type="ECO:0000259" key="14">
    <source>
        <dbReference type="Pfam" id="PF02355"/>
    </source>
</evidence>
<keyword evidence="4 13" id="KW-0812">Transmembrane</keyword>
<proteinExistence type="inferred from homology"/>
<comment type="subunit">
    <text evidence="13">Forms a complex with SecD. Part of the essential Sec protein translocation apparatus which comprises SecA, SecYEG and auxiliary proteins SecDF. Other proteins may also be involved.</text>
</comment>
<dbReference type="GO" id="GO:0005886">
    <property type="term" value="C:plasma membrane"/>
    <property type="evidence" value="ECO:0007669"/>
    <property type="project" value="UniProtKB-SubCell"/>
</dbReference>
<evidence type="ECO:0000256" key="3">
    <source>
        <dbReference type="ARBA" id="ARBA00022475"/>
    </source>
</evidence>
<keyword evidence="7 13" id="KW-0811">Translocation</keyword>
<dbReference type="FunFam" id="1.20.1640.10:FF:000024">
    <property type="entry name" value="Multifunctional fusion protein"/>
    <property type="match status" value="1"/>
</dbReference>
<name>A0A1M6SCZ6_9BACT</name>
<dbReference type="Proteomes" id="UP000185812">
    <property type="component" value="Unassembled WGS sequence"/>
</dbReference>
<keyword evidence="3 13" id="KW-1003">Cell membrane</keyword>
<dbReference type="InterPro" id="IPR048634">
    <property type="entry name" value="SecD_SecF_C"/>
</dbReference>
<dbReference type="PANTHER" id="PTHR30081">
    <property type="entry name" value="PROTEIN-EXPORT MEMBRANE PROTEIN SEC"/>
    <property type="match status" value="1"/>
</dbReference>
<dbReference type="Pfam" id="PF07549">
    <property type="entry name" value="Sec_GG"/>
    <property type="match status" value="1"/>
</dbReference>
<evidence type="ECO:0000256" key="9">
    <source>
        <dbReference type="ARBA" id="ARBA00059018"/>
    </source>
</evidence>
<dbReference type="PANTHER" id="PTHR30081:SF8">
    <property type="entry name" value="PROTEIN TRANSLOCASE SUBUNIT SECF"/>
    <property type="match status" value="1"/>
</dbReference>
<keyword evidence="6 13" id="KW-1133">Transmembrane helix</keyword>
<dbReference type="InterPro" id="IPR005665">
    <property type="entry name" value="SecF_bac"/>
</dbReference>
<evidence type="ECO:0000256" key="6">
    <source>
        <dbReference type="ARBA" id="ARBA00022989"/>
    </source>
</evidence>
<evidence type="ECO:0000256" key="7">
    <source>
        <dbReference type="ARBA" id="ARBA00023010"/>
    </source>
</evidence>
<evidence type="ECO:0000256" key="4">
    <source>
        <dbReference type="ARBA" id="ARBA00022692"/>
    </source>
</evidence>
<evidence type="ECO:0000256" key="5">
    <source>
        <dbReference type="ARBA" id="ARBA00022927"/>
    </source>
</evidence>
<evidence type="ECO:0000256" key="1">
    <source>
        <dbReference type="ARBA" id="ARBA00004651"/>
    </source>
</evidence>
<dbReference type="InterPro" id="IPR055344">
    <property type="entry name" value="SecD_SecF_C_bact"/>
</dbReference>
<comment type="similarity">
    <text evidence="13">Belongs to the SecD/SecF family. SecF subfamily.</text>
</comment>
<dbReference type="OrthoDB" id="9805019at2"/>
<dbReference type="PRINTS" id="PR01755">
    <property type="entry name" value="SECFTRNLCASE"/>
</dbReference>
<feature type="transmembrane region" description="Helical" evidence="13">
    <location>
        <begin position="18"/>
        <end position="38"/>
    </location>
</feature>
<dbReference type="InterPro" id="IPR022813">
    <property type="entry name" value="SecD/SecF_arch_bac"/>
</dbReference>
<comment type="function">
    <text evidence="9 13">Part of the Sec protein translocase complex. Interacts with the SecYEG preprotein conducting channel. SecDF uses the proton motive force (PMF) to complete protein translocation after the ATP-dependent function of SecA.</text>
</comment>
<evidence type="ECO:0000313" key="15">
    <source>
        <dbReference type="EMBL" id="SHK42556.1"/>
    </source>
</evidence>
<comment type="subunit">
    <text evidence="12">Part of the essential Sec protein translocation apparatus which comprises SecA, SecYEG and auxiliary proteins SecDF-YajC and YidC.</text>
</comment>
<dbReference type="InterPro" id="IPR022646">
    <property type="entry name" value="SecD/SecF_CS"/>
</dbReference>
<organism evidence="15 16">
    <name type="scientific">Rhodothermus profundi</name>
    <dbReference type="NCBI Taxonomy" id="633813"/>
    <lineage>
        <taxon>Bacteria</taxon>
        <taxon>Pseudomonadati</taxon>
        <taxon>Rhodothermota</taxon>
        <taxon>Rhodothermia</taxon>
        <taxon>Rhodothermales</taxon>
        <taxon>Rhodothermaceae</taxon>
        <taxon>Rhodothermus</taxon>
    </lineage>
</organism>
<gene>
    <name evidence="13" type="primary">secF</name>
    <name evidence="15" type="ORF">SAMN04488087_1046</name>
</gene>
<accession>A0A1M6SCZ6</accession>
<evidence type="ECO:0000256" key="2">
    <source>
        <dbReference type="ARBA" id="ARBA00022448"/>
    </source>
</evidence>
<keyword evidence="8 13" id="KW-0472">Membrane</keyword>
<keyword evidence="2 13" id="KW-0813">Transport</keyword>
<feature type="transmembrane region" description="Helical" evidence="13">
    <location>
        <begin position="134"/>
        <end position="152"/>
    </location>
</feature>
<dbReference type="Pfam" id="PF02355">
    <property type="entry name" value="SecD_SecF_C"/>
    <property type="match status" value="1"/>
</dbReference>
<dbReference type="SUPFAM" id="SSF82866">
    <property type="entry name" value="Multidrug efflux transporter AcrB transmembrane domain"/>
    <property type="match status" value="1"/>
</dbReference>
<evidence type="ECO:0000256" key="10">
    <source>
        <dbReference type="ARBA" id="ARBA00060856"/>
    </source>
</evidence>
<comment type="subcellular location">
    <subcellularLocation>
        <location evidence="1 13">Cell membrane</location>
        <topology evidence="1 13">Multi-pass membrane protein</topology>
    </subcellularLocation>
</comment>
<evidence type="ECO:0000256" key="8">
    <source>
        <dbReference type="ARBA" id="ARBA00023136"/>
    </source>
</evidence>
<feature type="domain" description="Protein export membrane protein SecD/SecF C-terminal" evidence="14">
    <location>
        <begin position="114"/>
        <end position="296"/>
    </location>
</feature>
<comment type="similarity">
    <text evidence="10">In the C-terminal section; belongs to the SecD/SecF family. SecF subfamily.</text>
</comment>
<comment type="similarity">
    <text evidence="11">In the N-terminal section; belongs to the SecD/SecF family. SecD subfamily.</text>
</comment>
<dbReference type="Gene3D" id="1.20.1640.10">
    <property type="entry name" value="Multidrug efflux transporter AcrB transmembrane domain"/>
    <property type="match status" value="1"/>
</dbReference>
<dbReference type="EMBL" id="FRAU01000003">
    <property type="protein sequence ID" value="SHK42556.1"/>
    <property type="molecule type" value="Genomic_DNA"/>
</dbReference>
<keyword evidence="5 13" id="KW-0653">Protein transport</keyword>
<dbReference type="GO" id="GO:0006605">
    <property type="term" value="P:protein targeting"/>
    <property type="evidence" value="ECO:0007669"/>
    <property type="project" value="UniProtKB-UniRule"/>
</dbReference>